<evidence type="ECO:0000313" key="2">
    <source>
        <dbReference type="Proteomes" id="UP000054018"/>
    </source>
</evidence>
<dbReference type="AlphaFoldDB" id="A0A0C9YK98"/>
<reference evidence="1 2" key="1">
    <citation type="submission" date="2014-04" db="EMBL/GenBank/DDBJ databases">
        <authorList>
            <consortium name="DOE Joint Genome Institute"/>
            <person name="Kuo A."/>
            <person name="Kohler A."/>
            <person name="Costa M.D."/>
            <person name="Nagy L.G."/>
            <person name="Floudas D."/>
            <person name="Copeland A."/>
            <person name="Barry K.W."/>
            <person name="Cichocki N."/>
            <person name="Veneault-Fourrey C."/>
            <person name="LaButti K."/>
            <person name="Lindquist E.A."/>
            <person name="Lipzen A."/>
            <person name="Lundell T."/>
            <person name="Morin E."/>
            <person name="Murat C."/>
            <person name="Sun H."/>
            <person name="Tunlid A."/>
            <person name="Henrissat B."/>
            <person name="Grigoriev I.V."/>
            <person name="Hibbett D.S."/>
            <person name="Martin F."/>
            <person name="Nordberg H.P."/>
            <person name="Cantor M.N."/>
            <person name="Hua S.X."/>
        </authorList>
    </citation>
    <scope>NUCLEOTIDE SEQUENCE [LARGE SCALE GENOMIC DNA]</scope>
    <source>
        <strain evidence="1 2">441</strain>
    </source>
</reference>
<accession>A0A0C9YK98</accession>
<organism evidence="1 2">
    <name type="scientific">Pisolithus microcarpus 441</name>
    <dbReference type="NCBI Taxonomy" id="765257"/>
    <lineage>
        <taxon>Eukaryota</taxon>
        <taxon>Fungi</taxon>
        <taxon>Dikarya</taxon>
        <taxon>Basidiomycota</taxon>
        <taxon>Agaricomycotina</taxon>
        <taxon>Agaricomycetes</taxon>
        <taxon>Agaricomycetidae</taxon>
        <taxon>Boletales</taxon>
        <taxon>Sclerodermatineae</taxon>
        <taxon>Pisolithaceae</taxon>
        <taxon>Pisolithus</taxon>
    </lineage>
</organism>
<proteinExistence type="predicted"/>
<evidence type="ECO:0000313" key="1">
    <source>
        <dbReference type="EMBL" id="KIK17051.1"/>
    </source>
</evidence>
<dbReference type="HOGENOM" id="CLU_2543424_0_0_1"/>
<dbReference type="Proteomes" id="UP000054018">
    <property type="component" value="Unassembled WGS sequence"/>
</dbReference>
<protein>
    <submittedName>
        <fullName evidence="1">Uncharacterized protein</fullName>
    </submittedName>
</protein>
<gene>
    <name evidence="1" type="ORF">PISMIDRAFT_685696</name>
</gene>
<reference evidence="2" key="2">
    <citation type="submission" date="2015-01" db="EMBL/GenBank/DDBJ databases">
        <title>Evolutionary Origins and Diversification of the Mycorrhizal Mutualists.</title>
        <authorList>
            <consortium name="DOE Joint Genome Institute"/>
            <consortium name="Mycorrhizal Genomics Consortium"/>
            <person name="Kohler A."/>
            <person name="Kuo A."/>
            <person name="Nagy L.G."/>
            <person name="Floudas D."/>
            <person name="Copeland A."/>
            <person name="Barry K.W."/>
            <person name="Cichocki N."/>
            <person name="Veneault-Fourrey C."/>
            <person name="LaButti K."/>
            <person name="Lindquist E.A."/>
            <person name="Lipzen A."/>
            <person name="Lundell T."/>
            <person name="Morin E."/>
            <person name="Murat C."/>
            <person name="Riley R."/>
            <person name="Ohm R."/>
            <person name="Sun H."/>
            <person name="Tunlid A."/>
            <person name="Henrissat B."/>
            <person name="Grigoriev I.V."/>
            <person name="Hibbett D.S."/>
            <person name="Martin F."/>
        </authorList>
    </citation>
    <scope>NUCLEOTIDE SEQUENCE [LARGE SCALE GENOMIC DNA]</scope>
    <source>
        <strain evidence="2">441</strain>
    </source>
</reference>
<keyword evidence="2" id="KW-1185">Reference proteome</keyword>
<dbReference type="EMBL" id="KN833839">
    <property type="protein sequence ID" value="KIK17051.1"/>
    <property type="molecule type" value="Genomic_DNA"/>
</dbReference>
<name>A0A0C9YK98_9AGAM</name>
<sequence>MEREMVQRRILGYIFHYFPVRNIKPFVREIKTVSGQPQGTIEDRRVVLRVLHSTAFDRVLVTGSPSKSSSGQKISLAPTLLGF</sequence>